<organism evidence="2 3">
    <name type="scientific">Venustampulla echinocandica</name>
    <dbReference type="NCBI Taxonomy" id="2656787"/>
    <lineage>
        <taxon>Eukaryota</taxon>
        <taxon>Fungi</taxon>
        <taxon>Dikarya</taxon>
        <taxon>Ascomycota</taxon>
        <taxon>Pezizomycotina</taxon>
        <taxon>Leotiomycetes</taxon>
        <taxon>Helotiales</taxon>
        <taxon>Pleuroascaceae</taxon>
        <taxon>Venustampulla</taxon>
    </lineage>
</organism>
<reference evidence="2 3" key="1">
    <citation type="journal article" date="2018" name="IMA Fungus">
        <title>IMA Genome-F 9: Draft genome sequence of Annulohypoxylon stygium, Aspergillus mulundensis, Berkeleyomyces basicola (syn. Thielaviopsis basicola), Ceratocystis smalleyi, two Cercospora beticola strains, Coleophoma cylindrospora, Fusarium fracticaudum, Phialophora cf. hyalina, and Morchella septimelata.</title>
        <authorList>
            <person name="Wingfield B.D."/>
            <person name="Bills G.F."/>
            <person name="Dong Y."/>
            <person name="Huang W."/>
            <person name="Nel W.J."/>
            <person name="Swalarsk-Parry B.S."/>
            <person name="Vaghefi N."/>
            <person name="Wilken P.M."/>
            <person name="An Z."/>
            <person name="de Beer Z.W."/>
            <person name="De Vos L."/>
            <person name="Chen L."/>
            <person name="Duong T.A."/>
            <person name="Gao Y."/>
            <person name="Hammerbacher A."/>
            <person name="Kikkert J.R."/>
            <person name="Li Y."/>
            <person name="Li H."/>
            <person name="Li K."/>
            <person name="Li Q."/>
            <person name="Liu X."/>
            <person name="Ma X."/>
            <person name="Naidoo K."/>
            <person name="Pethybridge S.J."/>
            <person name="Sun J."/>
            <person name="Steenkamp E.T."/>
            <person name="van der Nest M.A."/>
            <person name="van Wyk S."/>
            <person name="Wingfield M.J."/>
            <person name="Xiong C."/>
            <person name="Yue Q."/>
            <person name="Zhang X."/>
        </authorList>
    </citation>
    <scope>NUCLEOTIDE SEQUENCE [LARGE SCALE GENOMIC DNA]</scope>
    <source>
        <strain evidence="2 3">BP 5553</strain>
    </source>
</reference>
<sequence>MATPEERLVAQAVECFGHIIEPIPPHPRSTSLATTGLHPLVTELEPYRAWIRGKLTDDEFVSRGWDCADPSQFQIRRTWAIKLDETFDFPEEGISPSAIPSLCPDLCLVPHNTQVLHTETTSPGMAPSSHLSSQQTVETGNQIASLISGKEGKGVEGGGRDARDREIKQRENDPHYSTVSQRTTASTGLNQPKPMDITFILGPELSGDG</sequence>
<proteinExistence type="predicted"/>
<dbReference type="AlphaFoldDB" id="A0A370T9H1"/>
<dbReference type="EMBL" id="NPIC01000016">
    <property type="protein sequence ID" value="RDL30220.1"/>
    <property type="molecule type" value="Genomic_DNA"/>
</dbReference>
<feature type="compositionally biased region" description="Basic and acidic residues" evidence="1">
    <location>
        <begin position="150"/>
        <end position="174"/>
    </location>
</feature>
<feature type="region of interest" description="Disordered" evidence="1">
    <location>
        <begin position="149"/>
        <end position="196"/>
    </location>
</feature>
<accession>A0A370T9H1</accession>
<evidence type="ECO:0000313" key="2">
    <source>
        <dbReference type="EMBL" id="RDL30220.1"/>
    </source>
</evidence>
<keyword evidence="3" id="KW-1185">Reference proteome</keyword>
<name>A0A370T9H1_9HELO</name>
<protein>
    <submittedName>
        <fullName evidence="2">Uncharacterized protein</fullName>
    </submittedName>
</protein>
<gene>
    <name evidence="2" type="ORF">BP5553_10498</name>
</gene>
<dbReference type="Proteomes" id="UP000254866">
    <property type="component" value="Unassembled WGS sequence"/>
</dbReference>
<evidence type="ECO:0000256" key="1">
    <source>
        <dbReference type="SAM" id="MobiDB-lite"/>
    </source>
</evidence>
<feature type="compositionally biased region" description="Polar residues" evidence="1">
    <location>
        <begin position="175"/>
        <end position="190"/>
    </location>
</feature>
<dbReference type="GeneID" id="43603347"/>
<comment type="caution">
    <text evidence="2">The sequence shown here is derived from an EMBL/GenBank/DDBJ whole genome shotgun (WGS) entry which is preliminary data.</text>
</comment>
<evidence type="ECO:0000313" key="3">
    <source>
        <dbReference type="Proteomes" id="UP000254866"/>
    </source>
</evidence>
<dbReference type="RefSeq" id="XP_031864828.1">
    <property type="nucleotide sequence ID" value="XM_032019121.1"/>
</dbReference>